<dbReference type="EMBL" id="CP023564">
    <property type="protein sequence ID" value="ATG56406.1"/>
    <property type="molecule type" value="Genomic_DNA"/>
</dbReference>
<sequence>MLLASGVHPRRLASTEFTEVIPGFCTPTAAPAELQVIARVLQREAGPGSVISHATAAEVLGLPLPAVQRYTILKQLHCTVPPERRRRMGPQVKVHARRPEATRRWLGLTMSSPVRLLSDLAGVLTPLELVQACDALIGPVTARPRVTLGELTRLVEEATPMPGIKKVRRAILAARERVESPKETELRLLLIGKGFAEPGINVPVRAPATGEQFRLDLAYPSLKIAIEYDGDWHRTDRARFRRDRRKDDVLHELGWRVVRVTDSDLGSPDDLLGRLEHLGTPRLRACR</sequence>
<dbReference type="Proteomes" id="UP000217889">
    <property type="component" value="Chromosome"/>
</dbReference>
<dbReference type="Gene3D" id="3.40.960.10">
    <property type="entry name" value="VSR Endonuclease"/>
    <property type="match status" value="1"/>
</dbReference>
<evidence type="ECO:0000313" key="2">
    <source>
        <dbReference type="Proteomes" id="UP000217889"/>
    </source>
</evidence>
<protein>
    <submittedName>
        <fullName evidence="1">DUF559 domain-containing protein</fullName>
    </submittedName>
</protein>
<dbReference type="InterPro" id="IPR011335">
    <property type="entry name" value="Restrct_endonuc-II-like"/>
</dbReference>
<proteinExistence type="predicted"/>
<evidence type="ECO:0000313" key="1">
    <source>
        <dbReference type="EMBL" id="ATG56406.1"/>
    </source>
</evidence>
<name>A0A291H214_9MICO</name>
<gene>
    <name evidence="1" type="ORF">CFK41_00440</name>
</gene>
<dbReference type="OrthoDB" id="3173471at2"/>
<reference evidence="1 2" key="1">
    <citation type="journal article" date="2014" name="Int. J. Syst. Evol. Microbiol.">
        <title>Brachybacterium ginsengisoli sp. nov., isolated from soil of a ginseng field.</title>
        <authorList>
            <person name="Hoang V.A."/>
            <person name="Kim Y.J."/>
            <person name="Nguyen N.L."/>
            <person name="Yang D.C."/>
        </authorList>
    </citation>
    <scope>NUCLEOTIDE SEQUENCE [LARGE SCALE GENOMIC DNA]</scope>
    <source>
        <strain evidence="1 2">DCY80</strain>
    </source>
</reference>
<dbReference type="SUPFAM" id="SSF52980">
    <property type="entry name" value="Restriction endonuclease-like"/>
    <property type="match status" value="1"/>
</dbReference>
<keyword evidence="2" id="KW-1185">Reference proteome</keyword>
<dbReference type="AlphaFoldDB" id="A0A291H214"/>
<organism evidence="1 2">
    <name type="scientific">Brachybacterium ginsengisoli</name>
    <dbReference type="NCBI Taxonomy" id="1331682"/>
    <lineage>
        <taxon>Bacteria</taxon>
        <taxon>Bacillati</taxon>
        <taxon>Actinomycetota</taxon>
        <taxon>Actinomycetes</taxon>
        <taxon>Micrococcales</taxon>
        <taxon>Dermabacteraceae</taxon>
        <taxon>Brachybacterium</taxon>
    </lineage>
</organism>
<dbReference type="KEGG" id="bgg:CFK41_00440"/>
<accession>A0A291H214</accession>